<dbReference type="PANTHER" id="PTHR43065:SF10">
    <property type="entry name" value="PEROXIDE STRESS-ACTIVATED HISTIDINE KINASE MAK3"/>
    <property type="match status" value="1"/>
</dbReference>
<dbReference type="PROSITE" id="PS50109">
    <property type="entry name" value="HIS_KIN"/>
    <property type="match status" value="1"/>
</dbReference>
<comment type="caution">
    <text evidence="13">The sequence shown here is derived from an EMBL/GenBank/DDBJ whole genome shotgun (WGS) entry which is preliminary data.</text>
</comment>
<dbReference type="InterPro" id="IPR000700">
    <property type="entry name" value="PAS-assoc_C"/>
</dbReference>
<dbReference type="Pfam" id="PF25323">
    <property type="entry name" value="6TM_PilS"/>
    <property type="match status" value="1"/>
</dbReference>
<keyword evidence="5" id="KW-0547">Nucleotide-binding</keyword>
<dbReference type="PROSITE" id="PS50113">
    <property type="entry name" value="PAC"/>
    <property type="match status" value="1"/>
</dbReference>
<feature type="domain" description="PAS" evidence="11">
    <location>
        <begin position="219"/>
        <end position="267"/>
    </location>
</feature>
<dbReference type="Pfam" id="PF00512">
    <property type="entry name" value="HisKA"/>
    <property type="match status" value="1"/>
</dbReference>
<evidence type="ECO:0000256" key="9">
    <source>
        <dbReference type="SAM" id="Phobius"/>
    </source>
</evidence>
<dbReference type="Pfam" id="PF13426">
    <property type="entry name" value="PAS_9"/>
    <property type="match status" value="1"/>
</dbReference>
<keyword evidence="3" id="KW-0597">Phosphoprotein</keyword>
<dbReference type="CDD" id="cd00130">
    <property type="entry name" value="PAS"/>
    <property type="match status" value="1"/>
</dbReference>
<feature type="transmembrane region" description="Helical" evidence="9">
    <location>
        <begin position="24"/>
        <end position="45"/>
    </location>
</feature>
<feature type="transmembrane region" description="Helical" evidence="9">
    <location>
        <begin position="134"/>
        <end position="153"/>
    </location>
</feature>
<feature type="transmembrane region" description="Helical" evidence="9">
    <location>
        <begin position="173"/>
        <end position="195"/>
    </location>
</feature>
<dbReference type="NCBIfam" id="TIGR00229">
    <property type="entry name" value="sensory_box"/>
    <property type="match status" value="1"/>
</dbReference>
<dbReference type="InterPro" id="IPR035965">
    <property type="entry name" value="PAS-like_dom_sf"/>
</dbReference>
<dbReference type="SUPFAM" id="SSF55874">
    <property type="entry name" value="ATPase domain of HSP90 chaperone/DNA topoisomerase II/histidine kinase"/>
    <property type="match status" value="1"/>
</dbReference>
<feature type="domain" description="Histidine kinase" evidence="10">
    <location>
        <begin position="344"/>
        <end position="555"/>
    </location>
</feature>
<dbReference type="SUPFAM" id="SSF47384">
    <property type="entry name" value="Homodimeric domain of signal transducing histidine kinase"/>
    <property type="match status" value="1"/>
</dbReference>
<dbReference type="InterPro" id="IPR003661">
    <property type="entry name" value="HisK_dim/P_dom"/>
</dbReference>
<keyword evidence="7" id="KW-0067">ATP-binding</keyword>
<keyword evidence="4" id="KW-0808">Transferase</keyword>
<feature type="domain" description="PAC" evidence="12">
    <location>
        <begin position="279"/>
        <end position="331"/>
    </location>
</feature>
<dbReference type="Gene3D" id="3.30.565.10">
    <property type="entry name" value="Histidine kinase-like ATPase, C-terminal domain"/>
    <property type="match status" value="1"/>
</dbReference>
<dbReference type="Gene3D" id="1.10.287.130">
    <property type="match status" value="1"/>
</dbReference>
<evidence type="ECO:0000313" key="13">
    <source>
        <dbReference type="EMBL" id="HET98402.1"/>
    </source>
</evidence>
<dbReference type="PANTHER" id="PTHR43065">
    <property type="entry name" value="SENSOR HISTIDINE KINASE"/>
    <property type="match status" value="1"/>
</dbReference>
<feature type="transmembrane region" description="Helical" evidence="9">
    <location>
        <begin position="57"/>
        <end position="79"/>
    </location>
</feature>
<gene>
    <name evidence="13" type="ORF">ENN98_06885</name>
</gene>
<dbReference type="InterPro" id="IPR036097">
    <property type="entry name" value="HisK_dim/P_sf"/>
</dbReference>
<evidence type="ECO:0000259" key="10">
    <source>
        <dbReference type="PROSITE" id="PS50109"/>
    </source>
</evidence>
<dbReference type="InterPro" id="IPR005467">
    <property type="entry name" value="His_kinase_dom"/>
</dbReference>
<evidence type="ECO:0000259" key="11">
    <source>
        <dbReference type="PROSITE" id="PS50112"/>
    </source>
</evidence>
<dbReference type="SMART" id="SM00388">
    <property type="entry name" value="HisKA"/>
    <property type="match status" value="1"/>
</dbReference>
<keyword evidence="6" id="KW-0418">Kinase</keyword>
<dbReference type="PRINTS" id="PR00344">
    <property type="entry name" value="BCTRLSENSOR"/>
</dbReference>
<feature type="non-terminal residue" evidence="13">
    <location>
        <position position="1"/>
    </location>
</feature>
<dbReference type="AlphaFoldDB" id="A0A7C2TMI1"/>
<evidence type="ECO:0000256" key="5">
    <source>
        <dbReference type="ARBA" id="ARBA00022741"/>
    </source>
</evidence>
<evidence type="ECO:0000256" key="8">
    <source>
        <dbReference type="ARBA" id="ARBA00023012"/>
    </source>
</evidence>
<accession>A0A7C2TMI1</accession>
<keyword evidence="9" id="KW-0812">Transmembrane</keyword>
<dbReference type="PROSITE" id="PS50112">
    <property type="entry name" value="PAS"/>
    <property type="match status" value="1"/>
</dbReference>
<dbReference type="SMART" id="SM00091">
    <property type="entry name" value="PAS"/>
    <property type="match status" value="1"/>
</dbReference>
<keyword evidence="9" id="KW-0472">Membrane</keyword>
<name>A0A7C2TMI1_9BACT</name>
<dbReference type="EC" id="2.7.13.3" evidence="2"/>
<proteinExistence type="predicted"/>
<evidence type="ECO:0000256" key="1">
    <source>
        <dbReference type="ARBA" id="ARBA00000085"/>
    </source>
</evidence>
<dbReference type="InterPro" id="IPR000014">
    <property type="entry name" value="PAS"/>
</dbReference>
<dbReference type="CDD" id="cd00082">
    <property type="entry name" value="HisKA"/>
    <property type="match status" value="1"/>
</dbReference>
<dbReference type="GO" id="GO:0005524">
    <property type="term" value="F:ATP binding"/>
    <property type="evidence" value="ECO:0007669"/>
    <property type="project" value="UniProtKB-KW"/>
</dbReference>
<dbReference type="InterPro" id="IPR003594">
    <property type="entry name" value="HATPase_dom"/>
</dbReference>
<keyword evidence="9" id="KW-1133">Transmembrane helix</keyword>
<dbReference type="Pfam" id="PF02518">
    <property type="entry name" value="HATPase_c"/>
    <property type="match status" value="1"/>
</dbReference>
<evidence type="ECO:0000256" key="6">
    <source>
        <dbReference type="ARBA" id="ARBA00022777"/>
    </source>
</evidence>
<dbReference type="Gene3D" id="3.30.450.20">
    <property type="entry name" value="PAS domain"/>
    <property type="match status" value="1"/>
</dbReference>
<keyword evidence="8" id="KW-0902">Two-component regulatory system</keyword>
<organism evidence="13">
    <name type="scientific">Desulfurivibrio alkaliphilus</name>
    <dbReference type="NCBI Taxonomy" id="427923"/>
    <lineage>
        <taxon>Bacteria</taxon>
        <taxon>Pseudomonadati</taxon>
        <taxon>Thermodesulfobacteriota</taxon>
        <taxon>Desulfobulbia</taxon>
        <taxon>Desulfobulbales</taxon>
        <taxon>Desulfobulbaceae</taxon>
        <taxon>Desulfurivibrio</taxon>
    </lineage>
</organism>
<evidence type="ECO:0000256" key="2">
    <source>
        <dbReference type="ARBA" id="ARBA00012438"/>
    </source>
</evidence>
<dbReference type="InterPro" id="IPR004358">
    <property type="entry name" value="Sig_transdc_His_kin-like_C"/>
</dbReference>
<dbReference type="SUPFAM" id="SSF55785">
    <property type="entry name" value="PYP-like sensor domain (PAS domain)"/>
    <property type="match status" value="1"/>
</dbReference>
<reference evidence="13" key="1">
    <citation type="journal article" date="2020" name="mSystems">
        <title>Genome- and Community-Level Interaction Insights into Carbon Utilization and Element Cycling Functions of Hydrothermarchaeota in Hydrothermal Sediment.</title>
        <authorList>
            <person name="Zhou Z."/>
            <person name="Liu Y."/>
            <person name="Xu W."/>
            <person name="Pan J."/>
            <person name="Luo Z.H."/>
            <person name="Li M."/>
        </authorList>
    </citation>
    <scope>NUCLEOTIDE SEQUENCE [LARGE SCALE GENOMIC DNA]</scope>
    <source>
        <strain evidence="13">SpSt-1224</strain>
    </source>
</reference>
<dbReference type="SMART" id="SM00387">
    <property type="entry name" value="HATPase_c"/>
    <property type="match status" value="1"/>
</dbReference>
<evidence type="ECO:0000256" key="4">
    <source>
        <dbReference type="ARBA" id="ARBA00022679"/>
    </source>
</evidence>
<dbReference type="EMBL" id="DSDS01000153">
    <property type="protein sequence ID" value="HET98402.1"/>
    <property type="molecule type" value="Genomic_DNA"/>
</dbReference>
<evidence type="ECO:0000259" key="12">
    <source>
        <dbReference type="PROSITE" id="PS50113"/>
    </source>
</evidence>
<protein>
    <recommendedName>
        <fullName evidence="2">histidine kinase</fullName>
        <ecNumber evidence="2">2.7.13.3</ecNumber>
    </recommendedName>
</protein>
<sequence>LNPTSVPASMEESPGPTQLLKKQLTWYFLLRVIFLTLILGITAVLEAKGHRLPSDKLHYPLLFIGGVYLFTIASAALAARVREPRRFATLQIIFDILLISTLVFFSGTSHSLFTVAYFPPIIVAGFMLFKRCALLMAAISTITYGTMLFLEFSQYSFDILISAPRPAASLERLLNLLAINGISFFLVAALATLLATRLSRTEEALSRTTNQFDRLTLLYKQIFDDITTGIITVDQNWVISSFNRAAEKITGYQAAEAVGRRMDRIFPGIKPAEELAATGRAETKLVRKDGEQVPVGYSWSRLYSARPEENNFILSLQDLSRIREMEAKVRQSEKMAAVGEMAAGIAHEFRNPLAAISGSAQLLEQRLKDQPAQEKLLRIISRECDRLEAAVRNFLLFSRPARPRQEWLQLKEVIHESATLLGKTPTWGPRHRLELDFPDQTRVWADRDQLKQILLNLLSNACQAMPDGGTISCNASPAWRDDQQVLLIRLRDNGPGLDPAIRRKIFDPYFTTRQDGTGLGLAIVHQIISGHGGSISVESSPGQGTLFVIQLPNGPG</sequence>
<evidence type="ECO:0000256" key="3">
    <source>
        <dbReference type="ARBA" id="ARBA00022553"/>
    </source>
</evidence>
<dbReference type="GO" id="GO:0000155">
    <property type="term" value="F:phosphorelay sensor kinase activity"/>
    <property type="evidence" value="ECO:0007669"/>
    <property type="project" value="InterPro"/>
</dbReference>
<comment type="catalytic activity">
    <reaction evidence="1">
        <text>ATP + protein L-histidine = ADP + protein N-phospho-L-histidine.</text>
        <dbReference type="EC" id="2.7.13.3"/>
    </reaction>
</comment>
<dbReference type="InterPro" id="IPR036890">
    <property type="entry name" value="HATPase_C_sf"/>
</dbReference>
<dbReference type="Proteomes" id="UP000885986">
    <property type="component" value="Unassembled WGS sequence"/>
</dbReference>
<evidence type="ECO:0000256" key="7">
    <source>
        <dbReference type="ARBA" id="ARBA00022840"/>
    </source>
</evidence>